<reference evidence="1 3" key="1">
    <citation type="submission" date="2013-02" db="EMBL/GenBank/DDBJ databases">
        <title>The Genome Sequence of Enterococcus malodoratus ATCC_43197.</title>
        <authorList>
            <consortium name="The Broad Institute Genome Sequencing Platform"/>
            <consortium name="The Broad Institute Genome Sequencing Center for Infectious Disease"/>
            <person name="Earl A.M."/>
            <person name="Gilmore M.S."/>
            <person name="Lebreton F."/>
            <person name="Walker B."/>
            <person name="Young S.K."/>
            <person name="Zeng Q."/>
            <person name="Gargeya S."/>
            <person name="Fitzgerald M."/>
            <person name="Haas B."/>
            <person name="Abouelleil A."/>
            <person name="Alvarado L."/>
            <person name="Arachchi H.M."/>
            <person name="Berlin A.M."/>
            <person name="Chapman S.B."/>
            <person name="Dewar J."/>
            <person name="Goldberg J."/>
            <person name="Griggs A."/>
            <person name="Gujja S."/>
            <person name="Hansen M."/>
            <person name="Howarth C."/>
            <person name="Imamovic A."/>
            <person name="Larimer J."/>
            <person name="McCowan C."/>
            <person name="Murphy C."/>
            <person name="Neiman D."/>
            <person name="Pearson M."/>
            <person name="Priest M."/>
            <person name="Roberts A."/>
            <person name="Saif S."/>
            <person name="Shea T."/>
            <person name="Sisk P."/>
            <person name="Sykes S."/>
            <person name="Wortman J."/>
            <person name="Nusbaum C."/>
            <person name="Birren B."/>
        </authorList>
    </citation>
    <scope>NUCLEOTIDE SEQUENCE [LARGE SCALE GENOMIC DNA]</scope>
    <source>
        <strain evidence="1 3">ATCC 43197</strain>
    </source>
</reference>
<evidence type="ECO:0000313" key="2">
    <source>
        <dbReference type="EMBL" id="EOT69397.1"/>
    </source>
</evidence>
<dbReference type="EMBL" id="AJAK01000007">
    <property type="protein sequence ID" value="EOH80888.1"/>
    <property type="molecule type" value="Genomic_DNA"/>
</dbReference>
<dbReference type="InterPro" id="IPR037079">
    <property type="entry name" value="AF2212/PG0164-like_sf"/>
</dbReference>
<reference evidence="2 4" key="2">
    <citation type="submission" date="2013-03" db="EMBL/GenBank/DDBJ databases">
        <title>The Genome Sequence of Enterococcus malodoratus ATCC_43197 (PacBio/Illumina hybrid assembly).</title>
        <authorList>
            <consortium name="The Broad Institute Genomics Platform"/>
            <consortium name="The Broad Institute Genome Sequencing Center for Infectious Disease"/>
            <person name="Earl A."/>
            <person name="Russ C."/>
            <person name="Gilmore M."/>
            <person name="Surin D."/>
            <person name="Walker B."/>
            <person name="Young S."/>
            <person name="Zeng Q."/>
            <person name="Gargeya S."/>
            <person name="Fitzgerald M."/>
            <person name="Haas B."/>
            <person name="Abouelleil A."/>
            <person name="Allen A.W."/>
            <person name="Alvarado L."/>
            <person name="Arachchi H.M."/>
            <person name="Berlin A.M."/>
            <person name="Chapman S.B."/>
            <person name="Gainer-Dewar J."/>
            <person name="Goldberg J."/>
            <person name="Griggs A."/>
            <person name="Gujja S."/>
            <person name="Hansen M."/>
            <person name="Howarth C."/>
            <person name="Imamovic A."/>
            <person name="Ireland A."/>
            <person name="Larimer J."/>
            <person name="McCowan C."/>
            <person name="Murphy C."/>
            <person name="Pearson M."/>
            <person name="Poon T.W."/>
            <person name="Priest M."/>
            <person name="Roberts A."/>
            <person name="Saif S."/>
            <person name="Shea T."/>
            <person name="Sisk P."/>
            <person name="Sykes S."/>
            <person name="Wortman J."/>
            <person name="Nusbaum C."/>
            <person name="Birren B."/>
        </authorList>
    </citation>
    <scope>NUCLEOTIDE SEQUENCE [LARGE SCALE GENOMIC DNA]</scope>
    <source>
        <strain evidence="2 4">ATCC 43197</strain>
    </source>
</reference>
<dbReference type="OrthoDB" id="9808666at2"/>
<protein>
    <recommendedName>
        <fullName evidence="5">DUF1905 domain-containing protein</fullName>
    </recommendedName>
</protein>
<keyword evidence="4" id="KW-1185">Reference proteome</keyword>
<proteinExistence type="predicted"/>
<dbReference type="eggNOG" id="ENOG50307RN">
    <property type="taxonomic scope" value="Bacteria"/>
</dbReference>
<dbReference type="PATRIC" id="fig|1158601.3.peg.902"/>
<name>R2PCF0_9ENTE</name>
<evidence type="ECO:0008006" key="5">
    <source>
        <dbReference type="Google" id="ProtNLM"/>
    </source>
</evidence>
<evidence type="ECO:0000313" key="3">
    <source>
        <dbReference type="Proteomes" id="UP000013783"/>
    </source>
</evidence>
<gene>
    <name evidence="2" type="ORF">I585_00863</name>
    <name evidence="1" type="ORF">UAI_00932</name>
</gene>
<evidence type="ECO:0000313" key="4">
    <source>
        <dbReference type="Proteomes" id="UP000014148"/>
    </source>
</evidence>
<dbReference type="SUPFAM" id="SSF141694">
    <property type="entry name" value="AF2212/PG0164-like"/>
    <property type="match status" value="1"/>
</dbReference>
<dbReference type="RefSeq" id="WP_010739804.1">
    <property type="nucleotide sequence ID" value="NZ_KB946249.1"/>
</dbReference>
<dbReference type="Pfam" id="PF08922">
    <property type="entry name" value="DUF1905"/>
    <property type="match status" value="1"/>
</dbReference>
<dbReference type="Proteomes" id="UP000014148">
    <property type="component" value="Unassembled WGS sequence"/>
</dbReference>
<comment type="caution">
    <text evidence="1">The sequence shown here is derived from an EMBL/GenBank/DDBJ whole genome shotgun (WGS) entry which is preliminary data.</text>
</comment>
<sequence length="105" mass="12058">MGDKGIAYKFSAKVYHYSSSSEMAGWTLVSLPKELSEEIRKGFKSLEEGWGRMKVTAGIGRSEWQTAIWFDTKQNTYLLPLKAAIRKKEKIINDMNVEVIIWLKV</sequence>
<dbReference type="Proteomes" id="UP000013783">
    <property type="component" value="Unassembled WGS sequence"/>
</dbReference>
<evidence type="ECO:0000313" key="1">
    <source>
        <dbReference type="EMBL" id="EOH80888.1"/>
    </source>
</evidence>
<dbReference type="EMBL" id="ASWA01000002">
    <property type="protein sequence ID" value="EOT69397.1"/>
    <property type="molecule type" value="Genomic_DNA"/>
</dbReference>
<dbReference type="InterPro" id="IPR015018">
    <property type="entry name" value="DUF1905"/>
</dbReference>
<dbReference type="AlphaFoldDB" id="R2PCF0"/>
<dbReference type="Gene3D" id="2.40.30.100">
    <property type="entry name" value="AF2212/PG0164-like"/>
    <property type="match status" value="1"/>
</dbReference>
<organism evidence="1 3">
    <name type="scientific">Enterococcus malodoratus ATCC 43197</name>
    <dbReference type="NCBI Taxonomy" id="1158601"/>
    <lineage>
        <taxon>Bacteria</taxon>
        <taxon>Bacillati</taxon>
        <taxon>Bacillota</taxon>
        <taxon>Bacilli</taxon>
        <taxon>Lactobacillales</taxon>
        <taxon>Enterococcaceae</taxon>
        <taxon>Enterococcus</taxon>
    </lineage>
</organism>
<accession>R2PCF0</accession>